<reference evidence="2" key="1">
    <citation type="submission" date="2016-11" db="UniProtKB">
        <authorList>
            <consortium name="WormBaseParasite"/>
        </authorList>
    </citation>
    <scope>IDENTIFICATION</scope>
    <source>
        <strain evidence="2">KR3021</strain>
    </source>
</reference>
<accession>A0AC35U3L0</accession>
<organism evidence="1 2">
    <name type="scientific">Rhabditophanes sp. KR3021</name>
    <dbReference type="NCBI Taxonomy" id="114890"/>
    <lineage>
        <taxon>Eukaryota</taxon>
        <taxon>Metazoa</taxon>
        <taxon>Ecdysozoa</taxon>
        <taxon>Nematoda</taxon>
        <taxon>Chromadorea</taxon>
        <taxon>Rhabditida</taxon>
        <taxon>Tylenchina</taxon>
        <taxon>Panagrolaimomorpha</taxon>
        <taxon>Strongyloidoidea</taxon>
        <taxon>Alloionematidae</taxon>
        <taxon>Rhabditophanes</taxon>
    </lineage>
</organism>
<evidence type="ECO:0000313" key="1">
    <source>
        <dbReference type="Proteomes" id="UP000095286"/>
    </source>
</evidence>
<protein>
    <submittedName>
        <fullName evidence="2">Uncharacterized protein</fullName>
    </submittedName>
</protein>
<sequence length="121" mass="14160">MRGTYDDDMNGLLHAVQKATRVLRNIKNEDSFPHKPKRNLNNCYIHGDHKIDKSFSTNHPLSRRKKEVLYVSSIFPSAPYKYTQRLTQEMEDEAQNGYLMNKIVMNEVDYINKIGQNVQKS</sequence>
<dbReference type="WBParaSite" id="RSKR_0000730400.1">
    <property type="protein sequence ID" value="RSKR_0000730400.1"/>
    <property type="gene ID" value="RSKR_0000730400"/>
</dbReference>
<evidence type="ECO:0000313" key="2">
    <source>
        <dbReference type="WBParaSite" id="RSKR_0000730400.1"/>
    </source>
</evidence>
<proteinExistence type="predicted"/>
<name>A0AC35U3L0_9BILA</name>
<dbReference type="Proteomes" id="UP000095286">
    <property type="component" value="Unplaced"/>
</dbReference>